<dbReference type="Proteomes" id="UP000178666">
    <property type="component" value="Chromosome"/>
</dbReference>
<dbReference type="AlphaFoldDB" id="A0AAC8YFC5"/>
<feature type="signal peptide" evidence="1">
    <location>
        <begin position="1"/>
        <end position="25"/>
    </location>
</feature>
<sequence>MSTNISRRGLLGLGLGAAATGLLSACGSGTPGETSSQAAAGKAGATTIEFWHRTFTPVENTWYKNIVKKYNAAQSKVNVHDTEVPADAWDQKMKAAQAAGTAPDIYTHSGFIADAVRDEQLHKLNGIVPDEKLKEILPLAKNVSEIDGTYYAYPLLVEAQCVIFWNKDMLKAAGLDPEKGPKTWDELLAMCAKIKPTLKKGQYCIAPAQDADTFAWATVGQQYNFAGHTALTDDWTKPDISNDGYRNLMTSYKKLWDGGYMPKQALATYLTAQDFGQGKVAFKVSGSWMMSEIGSDYKAMLNKTGVGPFPSASSSIDRTATTLGNFKWVVDAKTKKADAAGEFLAWAIAGDTSNVVDFFEVTQYTKVPVRKSVQDAVAATDGAAKAPWSKIVTDEIAPKAIPEPTYSWDISLAVGTAMESVMKGAKSFEDATKTADAAIAKVIKRDGLAGKAPKK</sequence>
<dbReference type="SUPFAM" id="SSF53850">
    <property type="entry name" value="Periplasmic binding protein-like II"/>
    <property type="match status" value="1"/>
</dbReference>
<dbReference type="InterPro" id="IPR006059">
    <property type="entry name" value="SBP"/>
</dbReference>
<keyword evidence="5" id="KW-1185">Reference proteome</keyword>
<feature type="chain" id="PRO_5041959247" evidence="1">
    <location>
        <begin position="26"/>
        <end position="455"/>
    </location>
</feature>
<dbReference type="PROSITE" id="PS51318">
    <property type="entry name" value="TAT"/>
    <property type="match status" value="1"/>
</dbReference>
<dbReference type="InterPro" id="IPR050490">
    <property type="entry name" value="Bact_solute-bd_prot1"/>
</dbReference>
<name>A0AAC8YFC5_9ACTN</name>
<organism evidence="2 4">
    <name type="scientific">Acidipropionibacterium acidipropionici</name>
    <dbReference type="NCBI Taxonomy" id="1748"/>
    <lineage>
        <taxon>Bacteria</taxon>
        <taxon>Bacillati</taxon>
        <taxon>Actinomycetota</taxon>
        <taxon>Actinomycetes</taxon>
        <taxon>Propionibacteriales</taxon>
        <taxon>Propionibacteriaceae</taxon>
        <taxon>Acidipropionibacterium</taxon>
    </lineage>
</organism>
<reference evidence="3 5" key="1">
    <citation type="journal article" date="2016" name="Plant Dis.">
        <title>Improved production of propionic acid using genome shuffling.</title>
        <authorList>
            <person name="Luna-Flores C.H."/>
            <person name="Palfreyman R.W."/>
            <person name="Kromer J.O."/>
            <person name="Nielsen L.K."/>
            <person name="Marcellin E."/>
        </authorList>
    </citation>
    <scope>NUCLEOTIDE SEQUENCE [LARGE SCALE GENOMIC DNA]</scope>
    <source>
        <strain evidence="3 5">F3E8</strain>
    </source>
</reference>
<proteinExistence type="predicted"/>
<evidence type="ECO:0000313" key="5">
    <source>
        <dbReference type="Proteomes" id="UP000178666"/>
    </source>
</evidence>
<dbReference type="Gene3D" id="3.40.190.10">
    <property type="entry name" value="Periplasmic binding protein-like II"/>
    <property type="match status" value="1"/>
</dbReference>
<dbReference type="Proteomes" id="UP000075221">
    <property type="component" value="Chromosome"/>
</dbReference>
<evidence type="ECO:0000313" key="4">
    <source>
        <dbReference type="Proteomes" id="UP000075221"/>
    </source>
</evidence>
<evidence type="ECO:0000313" key="2">
    <source>
        <dbReference type="EMBL" id="AMS05419.1"/>
    </source>
</evidence>
<dbReference type="RefSeq" id="WP_062819520.1">
    <property type="nucleotide sequence ID" value="NZ_CP014352.1"/>
</dbReference>
<gene>
    <name evidence="3" type="ORF">A8L58_09505</name>
    <name evidence="2" type="ORF">AXH35_08050</name>
</gene>
<evidence type="ECO:0000256" key="1">
    <source>
        <dbReference type="SAM" id="SignalP"/>
    </source>
</evidence>
<dbReference type="PANTHER" id="PTHR43649">
    <property type="entry name" value="ARABINOSE-BINDING PROTEIN-RELATED"/>
    <property type="match status" value="1"/>
</dbReference>
<reference evidence="2 4" key="2">
    <citation type="submission" date="2016-02" db="EMBL/GenBank/DDBJ databases">
        <title>Complete Genome Sequence of Propionibacterium acidipropionici ATCC 55737.</title>
        <authorList>
            <person name="Luna Flores C.H."/>
            <person name="Nielsen L.K."/>
            <person name="Marcellin E."/>
        </authorList>
    </citation>
    <scope>NUCLEOTIDE SEQUENCE [LARGE SCALE GENOMIC DNA]</scope>
    <source>
        <strain evidence="2 4">ATCC 55737</strain>
    </source>
</reference>
<dbReference type="PANTHER" id="PTHR43649:SF12">
    <property type="entry name" value="DIACETYLCHITOBIOSE BINDING PROTEIN DASA"/>
    <property type="match status" value="1"/>
</dbReference>
<dbReference type="EMBL" id="CP014352">
    <property type="protein sequence ID" value="AMS05419.1"/>
    <property type="molecule type" value="Genomic_DNA"/>
</dbReference>
<dbReference type="InterPro" id="IPR006311">
    <property type="entry name" value="TAT_signal"/>
</dbReference>
<dbReference type="PROSITE" id="PS51257">
    <property type="entry name" value="PROKAR_LIPOPROTEIN"/>
    <property type="match status" value="1"/>
</dbReference>
<evidence type="ECO:0000313" key="3">
    <source>
        <dbReference type="EMBL" id="AOZ46893.1"/>
    </source>
</evidence>
<protein>
    <submittedName>
        <fullName evidence="2">ABC transporter substrate-binding protein</fullName>
    </submittedName>
</protein>
<dbReference type="EMBL" id="CP015970">
    <property type="protein sequence ID" value="AOZ46893.1"/>
    <property type="molecule type" value="Genomic_DNA"/>
</dbReference>
<dbReference type="Pfam" id="PF01547">
    <property type="entry name" value="SBP_bac_1"/>
    <property type="match status" value="1"/>
</dbReference>
<keyword evidence="1" id="KW-0732">Signal</keyword>
<accession>A0AAC8YFC5</accession>